<evidence type="ECO:0000259" key="6">
    <source>
        <dbReference type="Pfam" id="PF01266"/>
    </source>
</evidence>
<dbReference type="OrthoDB" id="9801699at2"/>
<comment type="caution">
    <text evidence="7">The sequence shown here is derived from an EMBL/GenBank/DDBJ whole genome shotgun (WGS) entry which is preliminary data.</text>
</comment>
<dbReference type="GO" id="GO:0047545">
    <property type="term" value="F:(S)-2-hydroxyglutarate dehydrogenase activity"/>
    <property type="evidence" value="ECO:0007669"/>
    <property type="project" value="TreeGrafter"/>
</dbReference>
<dbReference type="Gene3D" id="3.50.50.60">
    <property type="entry name" value="FAD/NAD(P)-binding domain"/>
    <property type="match status" value="1"/>
</dbReference>
<protein>
    <recommendedName>
        <fullName evidence="6">FAD dependent oxidoreductase domain-containing protein</fullName>
    </recommendedName>
</protein>
<evidence type="ECO:0000256" key="1">
    <source>
        <dbReference type="ARBA" id="ARBA00001974"/>
    </source>
</evidence>
<evidence type="ECO:0000313" key="7">
    <source>
        <dbReference type="EMBL" id="OFE11896.1"/>
    </source>
</evidence>
<name>A0A1E8CHK2_9GAMM</name>
<evidence type="ECO:0000256" key="2">
    <source>
        <dbReference type="ARBA" id="ARBA00022630"/>
    </source>
</evidence>
<keyword evidence="8" id="KW-1185">Reference proteome</keyword>
<organism evidence="7 8">
    <name type="scientific">Pseudohongiella acticola</name>
    <dbReference type="NCBI Taxonomy" id="1524254"/>
    <lineage>
        <taxon>Bacteria</taxon>
        <taxon>Pseudomonadati</taxon>
        <taxon>Pseudomonadota</taxon>
        <taxon>Gammaproteobacteria</taxon>
        <taxon>Pseudomonadales</taxon>
        <taxon>Pseudohongiellaceae</taxon>
        <taxon>Pseudohongiella</taxon>
    </lineage>
</organism>
<evidence type="ECO:0000313" key="8">
    <source>
        <dbReference type="Proteomes" id="UP000175669"/>
    </source>
</evidence>
<dbReference type="PANTHER" id="PTHR43104:SF4">
    <property type="entry name" value="L-2-HYDROXYGLUTARATE DEHYDROGENASE, MITOCHONDRIAL"/>
    <property type="match status" value="1"/>
</dbReference>
<keyword evidence="2" id="KW-0285">Flavoprotein</keyword>
<dbReference type="InterPro" id="IPR006076">
    <property type="entry name" value="FAD-dep_OxRdtase"/>
</dbReference>
<dbReference type="EMBL" id="MASR01000001">
    <property type="protein sequence ID" value="OFE11896.1"/>
    <property type="molecule type" value="Genomic_DNA"/>
</dbReference>
<accession>A0A1E8CHK2</accession>
<sequence>MTGAQPLINTAPRQPFDVCIVGAGVVGLALARALSLRWPKASILVLEQNSDIGQEISSRNSEVIHAGLYYPPGSLKARLCIRGSALLYEYCAKHDVPHQRLGKLIVAQAGEESALELLRSSAQTCGVDSLRWQSQQAFARLEPQLHASAALWSPDTGIVDSHALMQRLQQEAESQGTLIATHSRFLRAACQGPGIFDIDVDTDAGVGSHASHNYPDGNAAEAQDPFKIRSRILINCAGLSATRVAASIAGMDQTLNPELNLVKGHYFALSGRSPFRHLIYPVPDPQQRGLGIHATLDMAGQCRFGPDIEAISSVDYVVDESRREAFALAIKRYFPALDATRLNPSYAGIRPRLGPGYADFMIQDEYVHGCPGLIQLFGIESPGLTASLALAELVTLKLQDQAPL</sequence>
<comment type="similarity">
    <text evidence="5">Belongs to the L2HGDH family.</text>
</comment>
<keyword evidence="4" id="KW-0560">Oxidoreductase</keyword>
<keyword evidence="3" id="KW-0274">FAD</keyword>
<gene>
    <name evidence="7" type="ORF">PHACT_01005</name>
</gene>
<dbReference type="Proteomes" id="UP000175669">
    <property type="component" value="Unassembled WGS sequence"/>
</dbReference>
<dbReference type="Gene3D" id="3.30.9.10">
    <property type="entry name" value="D-Amino Acid Oxidase, subunit A, domain 2"/>
    <property type="match status" value="1"/>
</dbReference>
<dbReference type="PANTHER" id="PTHR43104">
    <property type="entry name" value="L-2-HYDROXYGLUTARATE DEHYDROGENASE, MITOCHONDRIAL"/>
    <property type="match status" value="1"/>
</dbReference>
<proteinExistence type="inferred from homology"/>
<dbReference type="Pfam" id="PF01266">
    <property type="entry name" value="DAO"/>
    <property type="match status" value="1"/>
</dbReference>
<reference evidence="8" key="1">
    <citation type="submission" date="2016-07" db="EMBL/GenBank/DDBJ databases">
        <authorList>
            <person name="Florea S."/>
            <person name="Webb J.S."/>
            <person name="Jaromczyk J."/>
            <person name="Schardl C.L."/>
        </authorList>
    </citation>
    <scope>NUCLEOTIDE SEQUENCE [LARGE SCALE GENOMIC DNA]</scope>
    <source>
        <strain evidence="8">KCTC 42131</strain>
    </source>
</reference>
<comment type="cofactor">
    <cofactor evidence="1">
        <name>FAD</name>
        <dbReference type="ChEBI" id="CHEBI:57692"/>
    </cofactor>
</comment>
<dbReference type="AlphaFoldDB" id="A0A1E8CHK2"/>
<feature type="domain" description="FAD dependent oxidoreductase" evidence="6">
    <location>
        <begin position="17"/>
        <end position="395"/>
    </location>
</feature>
<evidence type="ECO:0000256" key="3">
    <source>
        <dbReference type="ARBA" id="ARBA00022827"/>
    </source>
</evidence>
<dbReference type="SUPFAM" id="SSF51905">
    <property type="entry name" value="FAD/NAD(P)-binding domain"/>
    <property type="match status" value="1"/>
</dbReference>
<evidence type="ECO:0000256" key="5">
    <source>
        <dbReference type="ARBA" id="ARBA00037941"/>
    </source>
</evidence>
<dbReference type="RefSeq" id="WP_070115521.1">
    <property type="nucleotide sequence ID" value="NZ_MASR01000001.1"/>
</dbReference>
<dbReference type="InterPro" id="IPR036188">
    <property type="entry name" value="FAD/NAD-bd_sf"/>
</dbReference>
<dbReference type="STRING" id="1524254.PHACT_01005"/>
<evidence type="ECO:0000256" key="4">
    <source>
        <dbReference type="ARBA" id="ARBA00023002"/>
    </source>
</evidence>